<evidence type="ECO:0000256" key="1">
    <source>
        <dbReference type="ARBA" id="ARBA00005582"/>
    </source>
</evidence>
<dbReference type="PROSITE" id="PS00893">
    <property type="entry name" value="NUDIX_BOX"/>
    <property type="match status" value="1"/>
</dbReference>
<proteinExistence type="inferred from homology"/>
<dbReference type="InterPro" id="IPR015797">
    <property type="entry name" value="NUDIX_hydrolase-like_dom_sf"/>
</dbReference>
<dbReference type="PRINTS" id="PR00502">
    <property type="entry name" value="NUDIXFAMILY"/>
</dbReference>
<dbReference type="EMBL" id="PISD01000098">
    <property type="protein sequence ID" value="PKG25774.1"/>
    <property type="molecule type" value="Genomic_DNA"/>
</dbReference>
<comment type="caution">
    <text evidence="5">The sequence shown here is derived from an EMBL/GenBank/DDBJ whole genome shotgun (WGS) entry which is preliminary data.</text>
</comment>
<reference evidence="5 6" key="1">
    <citation type="journal article" date="2010" name="Int. J. Syst. Evol. Microbiol.">
        <title>Bacillus horneckiae sp. nov., isolated from a spacecraft-assembly clean room.</title>
        <authorList>
            <person name="Vaishampayan P."/>
            <person name="Probst A."/>
            <person name="Krishnamurthi S."/>
            <person name="Ghosh S."/>
            <person name="Osman S."/>
            <person name="McDowall A."/>
            <person name="Ruckmani A."/>
            <person name="Mayilraj S."/>
            <person name="Venkateswaran K."/>
        </authorList>
    </citation>
    <scope>NUCLEOTIDE SEQUENCE [LARGE SCALE GENOMIC DNA]</scope>
    <source>
        <strain evidence="6">1PO1SC</strain>
    </source>
</reference>
<protein>
    <submittedName>
        <fullName evidence="5">NUDIX hydrolase</fullName>
    </submittedName>
</protein>
<feature type="domain" description="Nudix hydrolase" evidence="4">
    <location>
        <begin position="1"/>
        <end position="131"/>
    </location>
</feature>
<evidence type="ECO:0000313" key="6">
    <source>
        <dbReference type="Proteomes" id="UP000233343"/>
    </source>
</evidence>
<accession>A0A2N0Z8E2</accession>
<dbReference type="PROSITE" id="PS51462">
    <property type="entry name" value="NUDIX"/>
    <property type="match status" value="1"/>
</dbReference>
<dbReference type="InterPro" id="IPR020084">
    <property type="entry name" value="NUDIX_hydrolase_CS"/>
</dbReference>
<evidence type="ECO:0000259" key="4">
    <source>
        <dbReference type="PROSITE" id="PS51462"/>
    </source>
</evidence>
<evidence type="ECO:0000256" key="3">
    <source>
        <dbReference type="RuleBase" id="RU003476"/>
    </source>
</evidence>
<dbReference type="PANTHER" id="PTHR43736:SF1">
    <property type="entry name" value="DIHYDRONEOPTERIN TRIPHOSPHATE DIPHOSPHATASE"/>
    <property type="match status" value="1"/>
</dbReference>
<dbReference type="CDD" id="cd02883">
    <property type="entry name" value="NUDIX_Hydrolase"/>
    <property type="match status" value="1"/>
</dbReference>
<dbReference type="RefSeq" id="WP_066194093.1">
    <property type="nucleotide sequence ID" value="NZ_JARMMB010000034.1"/>
</dbReference>
<dbReference type="InterPro" id="IPR000086">
    <property type="entry name" value="NUDIX_hydrolase_dom"/>
</dbReference>
<organism evidence="5 6">
    <name type="scientific">Cytobacillus horneckiae</name>
    <dbReference type="NCBI Taxonomy" id="549687"/>
    <lineage>
        <taxon>Bacteria</taxon>
        <taxon>Bacillati</taxon>
        <taxon>Bacillota</taxon>
        <taxon>Bacilli</taxon>
        <taxon>Bacillales</taxon>
        <taxon>Bacillaceae</taxon>
        <taxon>Cytobacillus</taxon>
    </lineage>
</organism>
<dbReference type="AlphaFoldDB" id="A0A2N0Z8E2"/>
<dbReference type="PANTHER" id="PTHR43736">
    <property type="entry name" value="ADP-RIBOSE PYROPHOSPHATASE"/>
    <property type="match status" value="1"/>
</dbReference>
<gene>
    <name evidence="5" type="ORF">CWS20_27445</name>
</gene>
<dbReference type="GO" id="GO:0016787">
    <property type="term" value="F:hydrolase activity"/>
    <property type="evidence" value="ECO:0007669"/>
    <property type="project" value="UniProtKB-KW"/>
</dbReference>
<dbReference type="Gene3D" id="3.90.79.10">
    <property type="entry name" value="Nucleoside Triphosphate Pyrophosphohydrolase"/>
    <property type="match status" value="1"/>
</dbReference>
<keyword evidence="2 3" id="KW-0378">Hydrolase</keyword>
<keyword evidence="6" id="KW-1185">Reference proteome</keyword>
<dbReference type="SUPFAM" id="SSF55811">
    <property type="entry name" value="Nudix"/>
    <property type="match status" value="1"/>
</dbReference>
<dbReference type="Proteomes" id="UP000233343">
    <property type="component" value="Unassembled WGS sequence"/>
</dbReference>
<comment type="similarity">
    <text evidence="1 3">Belongs to the Nudix hydrolase family.</text>
</comment>
<evidence type="ECO:0000256" key="2">
    <source>
        <dbReference type="ARBA" id="ARBA00022801"/>
    </source>
</evidence>
<name>A0A2N0Z8E2_9BACI</name>
<dbReference type="InterPro" id="IPR020476">
    <property type="entry name" value="Nudix_hydrolase"/>
</dbReference>
<evidence type="ECO:0000313" key="5">
    <source>
        <dbReference type="EMBL" id="PKG25774.1"/>
    </source>
</evidence>
<sequence>MTLNNIAIVVSVSIIKDEEVLLIKEKTSSGITKWNFPSGRMELAEDIKQAAVREVKEETGLDVHLIETSGVYNFVSDSNNQVILFHFVGRAYDDSVLLLEEGVVDYKWMKLSELECFMVSNPFRNSAAIKQIARRMLNKEFFPLTLFSEQI</sequence>
<dbReference type="Pfam" id="PF00293">
    <property type="entry name" value="NUDIX"/>
    <property type="match status" value="1"/>
</dbReference>